<protein>
    <submittedName>
        <fullName evidence="2">Uncharacterized protein</fullName>
    </submittedName>
</protein>
<feature type="transmembrane region" description="Helical" evidence="1">
    <location>
        <begin position="23"/>
        <end position="44"/>
    </location>
</feature>
<keyword evidence="1" id="KW-0812">Transmembrane</keyword>
<reference evidence="2" key="1">
    <citation type="submission" date="2014-09" db="EMBL/GenBank/DDBJ databases">
        <authorList>
            <person name="Magalhaes I.L.F."/>
            <person name="Oliveira U."/>
            <person name="Santos F.R."/>
            <person name="Vidigal T.H.D.A."/>
            <person name="Brescovit A.D."/>
            <person name="Santos A.J."/>
        </authorList>
    </citation>
    <scope>NUCLEOTIDE SEQUENCE</scope>
    <source>
        <tissue evidence="2">Shoot tissue taken approximately 20 cm above the soil surface</tissue>
    </source>
</reference>
<organism evidence="2">
    <name type="scientific">Arundo donax</name>
    <name type="common">Giant reed</name>
    <name type="synonym">Donax arundinaceus</name>
    <dbReference type="NCBI Taxonomy" id="35708"/>
    <lineage>
        <taxon>Eukaryota</taxon>
        <taxon>Viridiplantae</taxon>
        <taxon>Streptophyta</taxon>
        <taxon>Embryophyta</taxon>
        <taxon>Tracheophyta</taxon>
        <taxon>Spermatophyta</taxon>
        <taxon>Magnoliopsida</taxon>
        <taxon>Liliopsida</taxon>
        <taxon>Poales</taxon>
        <taxon>Poaceae</taxon>
        <taxon>PACMAD clade</taxon>
        <taxon>Arundinoideae</taxon>
        <taxon>Arundineae</taxon>
        <taxon>Arundo</taxon>
    </lineage>
</organism>
<reference evidence="2" key="2">
    <citation type="journal article" date="2015" name="Data Brief">
        <title>Shoot transcriptome of the giant reed, Arundo donax.</title>
        <authorList>
            <person name="Barrero R.A."/>
            <person name="Guerrero F.D."/>
            <person name="Moolhuijzen P."/>
            <person name="Goolsby J.A."/>
            <person name="Tidwell J."/>
            <person name="Bellgard S.E."/>
            <person name="Bellgard M.I."/>
        </authorList>
    </citation>
    <scope>NUCLEOTIDE SEQUENCE</scope>
    <source>
        <tissue evidence="2">Shoot tissue taken approximately 20 cm above the soil surface</tissue>
    </source>
</reference>
<evidence type="ECO:0000313" key="2">
    <source>
        <dbReference type="EMBL" id="JAD32971.1"/>
    </source>
</evidence>
<evidence type="ECO:0000256" key="1">
    <source>
        <dbReference type="SAM" id="Phobius"/>
    </source>
</evidence>
<name>A0A0A8Z2E2_ARUDO</name>
<keyword evidence="1" id="KW-1133">Transmembrane helix</keyword>
<sequence length="54" mass="6150">MVSGEIKSISSFAKEYFGFHRDLLPLAALILAVIPVLFGFLFAYNISKLNFQRR</sequence>
<accession>A0A0A8Z2E2</accession>
<proteinExistence type="predicted"/>
<dbReference type="EMBL" id="GBRH01264924">
    <property type="protein sequence ID" value="JAD32971.1"/>
    <property type="molecule type" value="Transcribed_RNA"/>
</dbReference>
<dbReference type="AlphaFoldDB" id="A0A0A8Z2E2"/>
<keyword evidence="1" id="KW-0472">Membrane</keyword>